<protein>
    <submittedName>
        <fullName evidence="1">Uncharacterized protein</fullName>
    </submittedName>
</protein>
<accession>A0A0U4B1B3</accession>
<evidence type="ECO:0000313" key="1">
    <source>
        <dbReference type="EMBL" id="ALY08509.1"/>
    </source>
</evidence>
<dbReference type="EMBL" id="KU160639">
    <property type="protein sequence ID" value="ALY08509.1"/>
    <property type="molecule type" value="Genomic_DNA"/>
</dbReference>
<reference evidence="1 2" key="1">
    <citation type="submission" date="2015-11" db="EMBL/GenBank/DDBJ databases">
        <authorList>
            <person name="Conboy A.J."/>
            <person name="Conboy D.B."/>
            <person name="Cross T."/>
            <person name="Afram P."/>
            <person name="Dunbar D."/>
            <person name="Schaff J.E."/>
            <person name="Dashiell C.L."/>
            <person name="Macialek J.A."/>
            <person name="Bradley K.W."/>
            <person name="Asai D.J."/>
            <person name="Bowman C.A."/>
            <person name="Russell D.A."/>
            <person name="Pope W.H."/>
            <person name="Jacobs-Sera D."/>
            <person name="Hendrix R.W."/>
            <person name="Hatfull G.F."/>
        </authorList>
    </citation>
    <scope>NUCLEOTIDE SEQUENCE [LARGE SCALE GENOMIC DNA]</scope>
</reference>
<sequence length="89" mass="9943">MTYAVGQFVTLTKEIGPWPVGTTAQIKPNPIKVQADNKSDFQYEHNDLAVKRTYLIAILTKNPNNHIDSFTVDEDEIKVAVLEKKNGNG</sequence>
<proteinExistence type="predicted"/>
<gene>
    <name evidence="1" type="primary">66</name>
    <name evidence="1" type="ORF">ANANSI_66</name>
</gene>
<dbReference type="Proteomes" id="UP000222515">
    <property type="component" value="Segment"/>
</dbReference>
<evidence type="ECO:0000313" key="2">
    <source>
        <dbReference type="Proteomes" id="UP000222515"/>
    </source>
</evidence>
<name>A0A0U4B1B3_9CAUD</name>
<organism evidence="1 2">
    <name type="scientific">Arthrobacter phage Anansi</name>
    <dbReference type="NCBI Taxonomy" id="1772292"/>
    <lineage>
        <taxon>Viruses</taxon>
        <taxon>Duplodnaviria</taxon>
        <taxon>Heunggongvirae</taxon>
        <taxon>Uroviricota</taxon>
        <taxon>Caudoviricetes</taxon>
        <taxon>Amigovirus</taxon>
        <taxon>Amigovirus amigo</taxon>
    </lineage>
</organism>